<reference evidence="1" key="1">
    <citation type="submission" date="2023-10" db="EMBL/GenBank/DDBJ databases">
        <authorList>
            <person name="Chen Y."/>
            <person name="Shah S."/>
            <person name="Dougan E. K."/>
            <person name="Thang M."/>
            <person name="Chan C."/>
        </authorList>
    </citation>
    <scope>NUCLEOTIDE SEQUENCE [LARGE SCALE GENOMIC DNA]</scope>
</reference>
<protein>
    <submittedName>
        <fullName evidence="1">Uncharacterized protein</fullName>
    </submittedName>
</protein>
<evidence type="ECO:0000313" key="1">
    <source>
        <dbReference type="EMBL" id="CAK0879260.1"/>
    </source>
</evidence>
<organism evidence="1 2">
    <name type="scientific">Prorocentrum cordatum</name>
    <dbReference type="NCBI Taxonomy" id="2364126"/>
    <lineage>
        <taxon>Eukaryota</taxon>
        <taxon>Sar</taxon>
        <taxon>Alveolata</taxon>
        <taxon>Dinophyceae</taxon>
        <taxon>Prorocentrales</taxon>
        <taxon>Prorocentraceae</taxon>
        <taxon>Prorocentrum</taxon>
    </lineage>
</organism>
<evidence type="ECO:0000313" key="2">
    <source>
        <dbReference type="Proteomes" id="UP001189429"/>
    </source>
</evidence>
<feature type="non-terminal residue" evidence="1">
    <location>
        <position position="1"/>
    </location>
</feature>
<dbReference type="EMBL" id="CAUYUJ010017935">
    <property type="protein sequence ID" value="CAK0879260.1"/>
    <property type="molecule type" value="Genomic_DNA"/>
</dbReference>
<accession>A0ABN9VZW7</accession>
<gene>
    <name evidence="1" type="ORF">PCOR1329_LOCUS62733</name>
</gene>
<name>A0ABN9VZW7_9DINO</name>
<dbReference type="Proteomes" id="UP001189429">
    <property type="component" value="Unassembled WGS sequence"/>
</dbReference>
<proteinExistence type="predicted"/>
<sequence>VVTCQIGGYSPHPQNCNGTRFQHFANEFNIAAMNTFIQNASEWTRVGSRGHKNRINYILGKADHKFCFVDGPRKSAAKHSDLVRRAAHIALIAALRAWGLSSTAYAWAPSMVTKSVCIDKNNMVDDLNNQAEQAERLGDRRKLYKVAQSSAGVQRGQMKTVRGEDGSVTTKDAAYARCFTQHFANVLGATLADAPEVDDQTGV</sequence>
<comment type="caution">
    <text evidence="1">The sequence shown here is derived from an EMBL/GenBank/DDBJ whole genome shotgun (WGS) entry which is preliminary data.</text>
</comment>
<keyword evidence="2" id="KW-1185">Reference proteome</keyword>